<keyword evidence="3" id="KW-1185">Reference proteome</keyword>
<dbReference type="Proteomes" id="UP001520878">
    <property type="component" value="Unassembled WGS sequence"/>
</dbReference>
<feature type="transmembrane region" description="Helical" evidence="1">
    <location>
        <begin position="333"/>
        <end position="355"/>
    </location>
</feature>
<keyword evidence="1" id="KW-0472">Membrane</keyword>
<feature type="transmembrane region" description="Helical" evidence="1">
    <location>
        <begin position="823"/>
        <end position="843"/>
    </location>
</feature>
<feature type="transmembrane region" description="Helical" evidence="1">
    <location>
        <begin position="855"/>
        <end position="877"/>
    </location>
</feature>
<feature type="transmembrane region" description="Helical" evidence="1">
    <location>
        <begin position="20"/>
        <end position="39"/>
    </location>
</feature>
<protein>
    <submittedName>
        <fullName evidence="2">Uncharacterized protein</fullName>
    </submittedName>
</protein>
<evidence type="ECO:0000313" key="2">
    <source>
        <dbReference type="EMBL" id="MCC2615861.1"/>
    </source>
</evidence>
<feature type="transmembrane region" description="Helical" evidence="1">
    <location>
        <begin position="1411"/>
        <end position="1429"/>
    </location>
</feature>
<sequence>MTGNTVANAPLAPPTSKRHWLLYIIVLSALLTALGYWIFQQRQDALINHDYYRVLYEASNSFNQNLNKLSSLHTYRESESSIRSLLPSYQREPPLVNRDDILSVTVSGEFKYRINGMTLEVMRQRQYSTGTAPEANEADGELVGLTNNATGGKAKRISAIEPVASLAIEDILPQPELGFSQFLFTDGQGKVLANTGRETAISIVGLEGIAAAIQQQSKQFQFNFSAPDQQTNEPSTLSVVPPHSTHVDVTLSYGDFRVFIFPFPLTTPLTYQDDAPLETLYLVGLLPIEKLYQRGQGYWNVSVFAVTLISLVFIWTILRLFMLPPQQSITPLYRVFTVLASSVFFVTVLALFIAYSQSWQQKHHKKVRAAEYASQLQQRLKTDLAAVFNNLTLYRHFYHPLIDWLNTDPRHPPDPNAESLTRAREAYLSHDASQRFNDVIRRGIVDMTTDNQHNLCVPRVPRPVLSAIPGRLTELSVVNSTHHSPSLSFDFKRHEEATLMTAFAKNQSNLAIMDFYAGNYRFSFEQDGSVQTFVTPQQQAITPSNEPSDCSADVPSFPLLTVFALNTDGNSVLPSVYMQESNAVPSTFSLAHRDYYKQVRDQRGWQLRMENDLLPDTANHNLYIQRLLNINNGTRGTTVSMPMYGPGSASQIDPERGYVLGADVILPSMTLAPPAPLDMLHMVVNRHTGDVLFHSDMRRSLVENLYFSSHDVSAITHAIRGTQDVTSSARLSNLKATTLDGVYHGKPGQFMIRPTPVDQWALVIFYPDDSIDGFMTQLFSYIGVVLSASLVLIVVIIFLLRAVFNTQHLKQRLGMPLQSNGRLWGLITTVLLVWTMACFYVGIRLDLRDWDSQPVYFGPAFAIVGLLFALLIAYWGLKRYFSPFCSDGAGGVSRSARQLLLASSIFIAVILIHVSLTARLPYLQLAGYHQQQFCQRVNHERQELRNIALSRYPNTITRSQIDPLTLLPLEHVEGWREVLLGEEPLCKGYSQAAGPRDLSSLSTHIGTVASWRWIQQYVLGDFSSLTTANTVPLDSQSLRQGYPLTFSTQISFALTTLLVTALLCMAWLQFNRRVLWERLYCSDRFIAHIDGLVNSQQHVTHEHRSDRLVVDPGTIKRDGIGLNLLLFHLRQTDKCKELMPGFDQLARQIPVLMRAVGDGMQFPNLKISVDTADPEGLFNVELWDLETCLESETLRSTLFELIIELKSMTLSGRIHHFTLYTGFHSLHRINAKETLITGLPSLQQSEYLAWADCLMDFNVVVPKAMQSHIDPHIWQREIQHIPELHYLLNIATTHGNYQPQALGKEDRDEQLTRCWQTINVIRMHAEALYRFKWESCSNAEKLALYNLANGKRLNPANANMIEQLALNGLIRVHHGHLVLINQSFEQFVLNAEPPQTLDLLMRQSETGAWKSYRLPLGILILVVIGGIALTSGESIYIIAASVAGVLGTVASVTNSANLLRGQGRE</sequence>
<proteinExistence type="predicted"/>
<comment type="caution">
    <text evidence="2">The sequence shown here is derived from an EMBL/GenBank/DDBJ whole genome shotgun (WGS) entry which is preliminary data.</text>
</comment>
<evidence type="ECO:0000313" key="3">
    <source>
        <dbReference type="Proteomes" id="UP001520878"/>
    </source>
</evidence>
<organism evidence="2 3">
    <name type="scientific">Fluctibacter halophilus</name>
    <dbReference type="NCBI Taxonomy" id="226011"/>
    <lineage>
        <taxon>Bacteria</taxon>
        <taxon>Pseudomonadati</taxon>
        <taxon>Pseudomonadota</taxon>
        <taxon>Gammaproteobacteria</taxon>
        <taxon>Alteromonadales</taxon>
        <taxon>Alteromonadaceae</taxon>
        <taxon>Fluctibacter</taxon>
    </lineage>
</organism>
<feature type="transmembrane region" description="Helical" evidence="1">
    <location>
        <begin position="297"/>
        <end position="321"/>
    </location>
</feature>
<feature type="transmembrane region" description="Helical" evidence="1">
    <location>
        <begin position="778"/>
        <end position="803"/>
    </location>
</feature>
<gene>
    <name evidence="2" type="ORF">LJ739_06380</name>
</gene>
<evidence type="ECO:0000256" key="1">
    <source>
        <dbReference type="SAM" id="Phobius"/>
    </source>
</evidence>
<dbReference type="EMBL" id="JAJEWP010000001">
    <property type="protein sequence ID" value="MCC2615861.1"/>
    <property type="molecule type" value="Genomic_DNA"/>
</dbReference>
<dbReference type="RefSeq" id="WP_229158194.1">
    <property type="nucleotide sequence ID" value="NZ_JAJEWP010000001.1"/>
</dbReference>
<feature type="transmembrane region" description="Helical" evidence="1">
    <location>
        <begin position="1050"/>
        <end position="1070"/>
    </location>
</feature>
<name>A0ABS8G710_9ALTE</name>
<keyword evidence="1" id="KW-1133">Transmembrane helix</keyword>
<keyword evidence="1" id="KW-0812">Transmembrane</keyword>
<accession>A0ABS8G710</accession>
<feature type="transmembrane region" description="Helical" evidence="1">
    <location>
        <begin position="898"/>
        <end position="916"/>
    </location>
</feature>
<feature type="transmembrane region" description="Helical" evidence="1">
    <location>
        <begin position="1435"/>
        <end position="1459"/>
    </location>
</feature>
<reference evidence="2 3" key="1">
    <citation type="submission" date="2021-10" db="EMBL/GenBank/DDBJ databases">
        <title>Draft genome of Aestuariibacter halophilus JC2043.</title>
        <authorList>
            <person name="Emsley S.A."/>
            <person name="Pfannmuller K.M."/>
            <person name="Ushijima B."/>
            <person name="Saw J.H."/>
            <person name="Videau P."/>
        </authorList>
    </citation>
    <scope>NUCLEOTIDE SEQUENCE [LARGE SCALE GENOMIC DNA]</scope>
    <source>
        <strain evidence="2 3">JC2043</strain>
    </source>
</reference>